<evidence type="ECO:0000313" key="2">
    <source>
        <dbReference type="Proteomes" id="UP000275076"/>
    </source>
</evidence>
<dbReference type="RefSeq" id="WP_125558521.1">
    <property type="nucleotide sequence ID" value="NZ_RBVX01000024.1"/>
</dbReference>
<gene>
    <name evidence="1" type="ORF">D7Z54_20530</name>
</gene>
<comment type="caution">
    <text evidence="1">The sequence shown here is derived from an EMBL/GenBank/DDBJ whole genome shotgun (WGS) entry which is preliminary data.</text>
</comment>
<sequence>MIYRNQTKDPNTVGILLLDSTVPFIPGDMGNADTFSFPVKYKKVEGLTLTKMYEDQMAVLPQLVMAGQQLIEQGDVKAITGNCGYLLLYQEELVKQLQVPVFMSSLLLLPFLEKMIDPTQHKIGIITAESYRLEPSLLQAVDTNLQNVHIKGLEDKTHFTEVAIEETGMLDSQILEREVLEGVEELLHEHPGISILLLECSLLSPYSKAIQEKVKLPVFDYVSMINFVHDALA</sequence>
<dbReference type="EMBL" id="RBVX01000024">
    <property type="protein sequence ID" value="RSL31431.1"/>
    <property type="molecule type" value="Genomic_DNA"/>
</dbReference>
<name>A0A3R9QIW1_9BACI</name>
<dbReference type="Proteomes" id="UP000275076">
    <property type="component" value="Unassembled WGS sequence"/>
</dbReference>
<reference evidence="1 2" key="1">
    <citation type="submission" date="2018-10" db="EMBL/GenBank/DDBJ databases">
        <title>Draft genome sequence of Bacillus salarius IM0101, isolated from a hypersaline soil in Inner Mongolia, China.</title>
        <authorList>
            <person name="Yamprayoonswat W."/>
            <person name="Boonvisut S."/>
            <person name="Jumpathong W."/>
            <person name="Sittihan S."/>
            <person name="Ruangsuj P."/>
            <person name="Wanthongcharoen S."/>
            <person name="Thongpramul N."/>
            <person name="Pimmason S."/>
            <person name="Yu B."/>
            <person name="Yasawong M."/>
        </authorList>
    </citation>
    <scope>NUCLEOTIDE SEQUENCE [LARGE SCALE GENOMIC DNA]</scope>
    <source>
        <strain evidence="1 2">IM0101</strain>
    </source>
</reference>
<protein>
    <submittedName>
        <fullName evidence="1">Aspartate/glutamate racemase family protein</fullName>
    </submittedName>
</protein>
<dbReference type="NCBIfam" id="NF005679">
    <property type="entry name" value="PRK07475.1"/>
    <property type="match status" value="1"/>
</dbReference>
<dbReference type="OrthoDB" id="1676875at2"/>
<proteinExistence type="predicted"/>
<accession>A0A3R9QIW1</accession>
<organism evidence="1 2">
    <name type="scientific">Salibacterium salarium</name>
    <dbReference type="NCBI Taxonomy" id="284579"/>
    <lineage>
        <taxon>Bacteria</taxon>
        <taxon>Bacillati</taxon>
        <taxon>Bacillota</taxon>
        <taxon>Bacilli</taxon>
        <taxon>Bacillales</taxon>
        <taxon>Bacillaceae</taxon>
    </lineage>
</organism>
<dbReference type="AlphaFoldDB" id="A0A3R9QIW1"/>
<keyword evidence="2" id="KW-1185">Reference proteome</keyword>
<evidence type="ECO:0000313" key="1">
    <source>
        <dbReference type="EMBL" id="RSL31431.1"/>
    </source>
</evidence>